<evidence type="ECO:0000259" key="4">
    <source>
        <dbReference type="Pfam" id="PF02668"/>
    </source>
</evidence>
<dbReference type="GO" id="GO:0016491">
    <property type="term" value="F:oxidoreductase activity"/>
    <property type="evidence" value="ECO:0007669"/>
    <property type="project" value="UniProtKB-KW"/>
</dbReference>
<gene>
    <name evidence="5" type="ORF">GCM10012280_29850</name>
</gene>
<evidence type="ECO:0000313" key="6">
    <source>
        <dbReference type="Proteomes" id="UP000641932"/>
    </source>
</evidence>
<reference evidence="5" key="2">
    <citation type="submission" date="2020-09" db="EMBL/GenBank/DDBJ databases">
        <authorList>
            <person name="Sun Q."/>
            <person name="Zhou Y."/>
        </authorList>
    </citation>
    <scope>NUCLEOTIDE SEQUENCE</scope>
    <source>
        <strain evidence="5">CGMCC 4.7201</strain>
    </source>
</reference>
<name>A0A918DXI3_9ACTN</name>
<dbReference type="PANTHER" id="PTHR10696:SF53">
    <property type="entry name" value="TYROSINE ISONITRILE DESATURASE"/>
    <property type="match status" value="1"/>
</dbReference>
<evidence type="ECO:0000256" key="3">
    <source>
        <dbReference type="ARBA" id="ARBA00023004"/>
    </source>
</evidence>
<dbReference type="InterPro" id="IPR050411">
    <property type="entry name" value="AlphaKG_dependent_hydroxylases"/>
</dbReference>
<dbReference type="Gene3D" id="3.60.130.10">
    <property type="entry name" value="Clavaminate synthase-like"/>
    <property type="match status" value="1"/>
</dbReference>
<dbReference type="AlphaFoldDB" id="A0A918DXI3"/>
<sequence>MSFASSLGEPLVWPFGPVLDLVEQEDPVDGVFDANWLPFHWDGMFVERIPEFQVFWCVDAPGQGQGGRTSFCDTTRALADADPATRALWERTTVSYRIEQVVHYGGAVVSPLVVPHPRRGFPVMRYQEPVPEGMRYVNPPSLEFTGVDEQEAEQVRRTLRESLYDPRHCLHHAWRTGDLVLTDNYTLLHGRESYVTRASRHLRRVHVLGDPPLANPALVA</sequence>
<keyword evidence="2" id="KW-0560">Oxidoreductase</keyword>
<evidence type="ECO:0000256" key="2">
    <source>
        <dbReference type="ARBA" id="ARBA00023002"/>
    </source>
</evidence>
<keyword evidence="6" id="KW-1185">Reference proteome</keyword>
<dbReference type="Pfam" id="PF02668">
    <property type="entry name" value="TauD"/>
    <property type="match status" value="1"/>
</dbReference>
<protein>
    <recommendedName>
        <fullName evidence="4">TauD/TfdA-like domain-containing protein</fullName>
    </recommendedName>
</protein>
<dbReference type="Proteomes" id="UP000641932">
    <property type="component" value="Unassembled WGS sequence"/>
</dbReference>
<accession>A0A918DXI3</accession>
<evidence type="ECO:0000256" key="1">
    <source>
        <dbReference type="ARBA" id="ARBA00001954"/>
    </source>
</evidence>
<dbReference type="PANTHER" id="PTHR10696">
    <property type="entry name" value="GAMMA-BUTYROBETAINE HYDROXYLASE-RELATED"/>
    <property type="match status" value="1"/>
</dbReference>
<organism evidence="5 6">
    <name type="scientific">Wenjunlia tyrosinilytica</name>
    <dbReference type="NCBI Taxonomy" id="1544741"/>
    <lineage>
        <taxon>Bacteria</taxon>
        <taxon>Bacillati</taxon>
        <taxon>Actinomycetota</taxon>
        <taxon>Actinomycetes</taxon>
        <taxon>Kitasatosporales</taxon>
        <taxon>Streptomycetaceae</taxon>
        <taxon>Wenjunlia</taxon>
    </lineage>
</organism>
<evidence type="ECO:0000313" key="5">
    <source>
        <dbReference type="EMBL" id="GGO88612.1"/>
    </source>
</evidence>
<dbReference type="SUPFAM" id="SSF51197">
    <property type="entry name" value="Clavaminate synthase-like"/>
    <property type="match status" value="1"/>
</dbReference>
<dbReference type="InterPro" id="IPR042098">
    <property type="entry name" value="TauD-like_sf"/>
</dbReference>
<comment type="caution">
    <text evidence="5">The sequence shown here is derived from an EMBL/GenBank/DDBJ whole genome shotgun (WGS) entry which is preliminary data.</text>
</comment>
<keyword evidence="3" id="KW-0408">Iron</keyword>
<dbReference type="EMBL" id="BMMS01000011">
    <property type="protein sequence ID" value="GGO88612.1"/>
    <property type="molecule type" value="Genomic_DNA"/>
</dbReference>
<reference evidence="5" key="1">
    <citation type="journal article" date="2014" name="Int. J. Syst. Evol. Microbiol.">
        <title>Complete genome sequence of Corynebacterium casei LMG S-19264T (=DSM 44701T), isolated from a smear-ripened cheese.</title>
        <authorList>
            <consortium name="US DOE Joint Genome Institute (JGI-PGF)"/>
            <person name="Walter F."/>
            <person name="Albersmeier A."/>
            <person name="Kalinowski J."/>
            <person name="Ruckert C."/>
        </authorList>
    </citation>
    <scope>NUCLEOTIDE SEQUENCE</scope>
    <source>
        <strain evidence="5">CGMCC 4.7201</strain>
    </source>
</reference>
<proteinExistence type="predicted"/>
<feature type="domain" description="TauD/TfdA-like" evidence="4">
    <location>
        <begin position="3"/>
        <end position="205"/>
    </location>
</feature>
<comment type="cofactor">
    <cofactor evidence="1">
        <name>Fe(2+)</name>
        <dbReference type="ChEBI" id="CHEBI:29033"/>
    </cofactor>
</comment>
<dbReference type="InterPro" id="IPR003819">
    <property type="entry name" value="TauD/TfdA-like"/>
</dbReference>